<dbReference type="InterPro" id="IPR035905">
    <property type="entry name" value="Barstar-like_sf"/>
</dbReference>
<dbReference type="SUPFAM" id="SSF52038">
    <property type="entry name" value="Barstar-related"/>
    <property type="match status" value="1"/>
</dbReference>
<name>A0AAD0UBL2_9BURK</name>
<dbReference type="RefSeq" id="WP_061788597.1">
    <property type="nucleotide sequence ID" value="NZ_CP024996.1"/>
</dbReference>
<dbReference type="EMBL" id="CP024996">
    <property type="protein sequence ID" value="AYR26759.1"/>
    <property type="molecule type" value="Genomic_DNA"/>
</dbReference>
<evidence type="ECO:0000256" key="1">
    <source>
        <dbReference type="ARBA" id="ARBA00006845"/>
    </source>
</evidence>
<dbReference type="Pfam" id="PF01337">
    <property type="entry name" value="Barstar"/>
    <property type="match status" value="1"/>
</dbReference>
<evidence type="ECO:0000259" key="2">
    <source>
        <dbReference type="Pfam" id="PF01337"/>
    </source>
</evidence>
<dbReference type="AlphaFoldDB" id="A0AAD0UBL2"/>
<reference evidence="3 4" key="1">
    <citation type="submission" date="2017-11" db="EMBL/GenBank/DDBJ databases">
        <title>Complete genome sequence of Herbaspirillum rubrisubalbicans DSM 11543.</title>
        <authorList>
            <person name="Chen M."/>
            <person name="An Q."/>
        </authorList>
    </citation>
    <scope>NUCLEOTIDE SEQUENCE [LARGE SCALE GENOMIC DNA]</scope>
    <source>
        <strain evidence="3 4">DSM 11543</strain>
    </source>
</reference>
<proteinExistence type="inferred from homology"/>
<protein>
    <submittedName>
        <fullName evidence="3">Barnase inhibitor</fullName>
    </submittedName>
</protein>
<gene>
    <name evidence="3" type="ORF">RC54_24325</name>
</gene>
<dbReference type="Proteomes" id="UP000269199">
    <property type="component" value="Chromosome"/>
</dbReference>
<dbReference type="Gene3D" id="3.30.370.10">
    <property type="entry name" value="Barstar-like"/>
    <property type="match status" value="1"/>
</dbReference>
<evidence type="ECO:0000313" key="3">
    <source>
        <dbReference type="EMBL" id="AYR26759.1"/>
    </source>
</evidence>
<organism evidence="3 4">
    <name type="scientific">Herbaspirillum rubrisubalbicans</name>
    <dbReference type="NCBI Taxonomy" id="80842"/>
    <lineage>
        <taxon>Bacteria</taxon>
        <taxon>Pseudomonadati</taxon>
        <taxon>Pseudomonadota</taxon>
        <taxon>Betaproteobacteria</taxon>
        <taxon>Burkholderiales</taxon>
        <taxon>Oxalobacteraceae</taxon>
        <taxon>Herbaspirillum</taxon>
    </lineage>
</organism>
<sequence length="95" mass="11304">MKLRISGSDINNVNDFHNVFSKLLGIEQYYGKNYHALRDVLSSWIERPLHLEWTDSDASKIKLGADFEIIKQIFETVKLHDENYGWEDKFTYEFM</sequence>
<accession>A0AAD0UBL2</accession>
<comment type="similarity">
    <text evidence="1">Belongs to the barstar family.</text>
</comment>
<dbReference type="InterPro" id="IPR000468">
    <property type="entry name" value="Barstar"/>
</dbReference>
<feature type="domain" description="Barstar (barnase inhibitor)" evidence="2">
    <location>
        <begin position="3"/>
        <end position="84"/>
    </location>
</feature>
<evidence type="ECO:0000313" key="4">
    <source>
        <dbReference type="Proteomes" id="UP000269199"/>
    </source>
</evidence>